<proteinExistence type="predicted"/>
<dbReference type="Proteomes" id="UP001304225">
    <property type="component" value="Segment"/>
</dbReference>
<gene>
    <name evidence="1" type="ORF">CRP403_gp34</name>
</gene>
<protein>
    <submittedName>
        <fullName evidence="1">Internal virion protein D</fullName>
    </submittedName>
</protein>
<accession>A0AAX3ZWV3</accession>
<dbReference type="EMBL" id="OR420752">
    <property type="protein sequence ID" value="WMM95748.1"/>
    <property type="molecule type" value="Genomic_DNA"/>
</dbReference>
<reference evidence="1 2" key="1">
    <citation type="submission" date="2023-08" db="EMBL/GenBank/DDBJ databases">
        <authorList>
            <person name="Du S."/>
            <person name="Wu Z."/>
            <person name="Wu Y."/>
            <person name="Yang M."/>
            <person name="Shao J."/>
            <person name="Liu H."/>
            <person name="Zhao Y."/>
            <person name="Zhang Z."/>
        </authorList>
    </citation>
    <scope>NUCLEOTIDE SEQUENCE [LARGE SCALE GENOMIC DNA]</scope>
</reference>
<keyword evidence="2" id="KW-1185">Reference proteome</keyword>
<evidence type="ECO:0000313" key="1">
    <source>
        <dbReference type="EMBL" id="WMM95748.1"/>
    </source>
</evidence>
<name>A0AAX3ZWV3_9CAUD</name>
<evidence type="ECO:0000313" key="2">
    <source>
        <dbReference type="Proteomes" id="UP001304225"/>
    </source>
</evidence>
<organism evidence="1 2">
    <name type="scientific">Roseobacter phage CRP-403</name>
    <dbReference type="NCBI Taxonomy" id="3072849"/>
    <lineage>
        <taxon>Viruses</taxon>
        <taxon>Duplodnaviria</taxon>
        <taxon>Heunggongvirae</taxon>
        <taxon>Uroviricota</taxon>
        <taxon>Caudoviricetes</taxon>
        <taxon>Autographivirales</taxon>
        <taxon>Autographivirales incertae sedis</taxon>
        <taxon>Shangxiadianvirus</taxon>
        <taxon>Shangxiadianvirus CRP403</taxon>
    </lineage>
</organism>
<sequence length="1221" mass="133664">MDNNQGQPSQEVLDRLFENRNDSRVLKAFNHLYGENAAENYLNDTASATLENEALVIPEADIEYLKDNADNQATIRAFDKMHGAGQAQAILTQGSQPAPQENQERGAMDTALYYAGDTIQGIGAGLEDVVVGTLKFGDWVGDSLFGVQPRVVWGDGQGLRVVSGEEFTRMQTEGLIGEDAFDYIPDAETGLGGVVQGVTTFAVPYFGAFGKVAKSGKVFQGIMAGAVIDGTVINPDDKNLTGVLEDLGADMGIVTELLATDPDDPEWMNRARNMAEGGVLGLALESIFYGLKAAKAQKNGDTEAAEGFLQQAKEISQSIDGEIESVAQAATRDAETTIEMTKRLFPEEEVDGQMTLDLEGNVPQSKEAIEKAVKVPYRLTSEQIESIRMMTKIGDLDPQDAAQAVKLSFRSVDTMNDFDDVLAQMSAVKHVMEKEFLEMRGGDVQRWSTVKAQTTRRVRHMADMLGKDPEAFLAEMTGGFKDVPYHKLAAEVAAKDRMLLAMELEIKELGQMIDSGKVTGNYQSMEEVIMAFNARREVAANVLMSVDAARANVGRALNAMKMSRTADKKLRQMIKNAASNSDAKAVARAVVNSDQPLKTSLRLGKSIQKSMDMINHFRINALLSGIGTQQVNLIGTAANSVMIPLQQIMGGQVKHGVRTLAYQLGSSIEALKMAGKAFYEDQSILDVLSTKFDMTDDIAKGRKGLAMKVISSPSRFLLGMDEFFKQATYRGRITADAAMEADNAGLKGAERAEFIRKYIAESFGKDGQAIRADALLQSQRASFTEALEAGSMGQKFQSLGRGEGAGAAMFRFIMPFVRTPINILSQSFQNMPVLQFASKRFRDDLFSGDPIRAAQARGKIMTGAALAGVGYFLAGRGDFTGSGPTDPRIRAEWLKNNQPYSIKITNDDGSFYWMSYQRLEPLANVLSIFADVNEIVSDPYNEREASKHPIAAALMLAIAENTINKTFTKGLADLFGMMTGDPIKSEKAFYSMVGSFVPNILNQTNGDEAFREVRSVTDTLLARTGLYEGVDPKRNVIGEVIERPTPKYDPMGLSNIGNYREKDIVLGELSRVSMQDGSAFSQLSATIFINGKNENMKDIPYQGGPQSIYDKVLEQTSTTLIDGLTLREKLAEVVVSDEYKRAIDGTQGLGSKGTKGQIISTVINAYRNKAKAEIPEYMELLRQSEQSKVDEIKSQLLETRPTISKNSLERFKRFNEVFPTQ</sequence>